<dbReference type="EMBL" id="JBELOE010000102">
    <property type="protein sequence ID" value="MER2491270.1"/>
    <property type="molecule type" value="Genomic_DNA"/>
</dbReference>
<evidence type="ECO:0000313" key="5">
    <source>
        <dbReference type="Proteomes" id="UP001467690"/>
    </source>
</evidence>
<evidence type="ECO:0000313" key="4">
    <source>
        <dbReference type="EMBL" id="MER2491270.1"/>
    </source>
</evidence>
<feature type="domain" description="Gylcosyl hydrolase 115 C-terminal" evidence="3">
    <location>
        <begin position="698"/>
        <end position="847"/>
    </location>
</feature>
<keyword evidence="1 4" id="KW-0378">Hydrolase</keyword>
<dbReference type="InterPro" id="IPR042301">
    <property type="entry name" value="GH115_sf"/>
</dbReference>
<dbReference type="Pfam" id="PF15979">
    <property type="entry name" value="Glyco_hydro_115"/>
    <property type="match status" value="1"/>
</dbReference>
<reference evidence="4 5" key="1">
    <citation type="submission" date="2024-06" db="EMBL/GenBank/DDBJ databases">
        <authorList>
            <person name="Chen R.Y."/>
        </authorList>
    </citation>
    <scope>NUCLEOTIDE SEQUENCE [LARGE SCALE GENOMIC DNA]</scope>
    <source>
        <strain evidence="4 5">D2</strain>
    </source>
</reference>
<dbReference type="Gene3D" id="2.60.120.1620">
    <property type="match status" value="1"/>
</dbReference>
<name>A0ABV1RET3_9ALTE</name>
<gene>
    <name evidence="4" type="ORF">ABS311_05170</name>
</gene>
<protein>
    <submittedName>
        <fullName evidence="4">Glycosyl hydrolase 115 family protein</fullName>
    </submittedName>
</protein>
<keyword evidence="5" id="KW-1185">Reference proteome</keyword>
<sequence length="851" mass="97565">MKIQKVVKILSKRLTSKLVIIAIFFCLSGCNLQDQSENIDSVDSKKMTEKVKVTHSTDSFVVASASHQPTIYISAASDPLILWAVETFVQDVHELSGQTLSVKPVAAYQAGAGIYIGQISDDLFDGSALLPTEVRKKLIGQWENFSIMRQQNQLVVSGSDVRGTVYAIFELAERLGVSPWKWWADVHNRRQDKLVLHLPESGIYAAPSVEYRGIFLNDEDWGLQPWAAKTFEPDVQDIGPKTYEKIFQLMLRLKANTIWPAMHDTTQAFFTVPGNQEMASKYHIYVGSSHAEPMLRNNVGEWDKSTMGEYNYLTNAPQIKRYWLNRVKEVQDSNNKSIFTLGMRGVHDSKMQGVESVGEGIRLLDSIISEQRKMLDQQISAPLTEIPQVFIPYKEVLELYNNGLQIPDDVTLVWTDDNYGYIRRLSNEMEQQRAGGSGVYYHISYWGRPHDYLWLSTTSPALIWYEMNKAYQNGAQKIWIVNVGDIKPAEYQTEFFLDLAWNINIVDASSISSHLTAWAQREFGQSIGGEVSEVMLQHYHLAHKRKPEFMGWSQTEPTTQTQLTAFSKEQIEQRINAYQRLVEEVDRLSTKIAETHRDAWFQLIEYPIKGAALMNFKFLYRDLFAYAKNADDKAHFKLLSTEAYRQIETLTEHYNRKTSQGKWQHMMSMAPRNLPAFKAPDFNVPQKLQTLDCNIENILVINASDFANQQSAKDYRWKLIEGLGNTKQAVTLFPFAQQYFHESKPNLTYRLNVENGGQYIVELRTLPTHANKFDHQVTLYLDDQKISEVNLNTKGRTQAWKQGVLSNALVRHFDITIDKPNLSHELKFAVNQTGIVFDQVMIYPATDKSCY</sequence>
<dbReference type="InterPro" id="IPR029018">
    <property type="entry name" value="Hex-like_dom2"/>
</dbReference>
<comment type="caution">
    <text evidence="4">The sequence shown here is derived from an EMBL/GenBank/DDBJ whole genome shotgun (WGS) entry which is preliminary data.</text>
</comment>
<accession>A0ABV1RET3</accession>
<dbReference type="Pfam" id="PF17829">
    <property type="entry name" value="GH115_C"/>
    <property type="match status" value="1"/>
</dbReference>
<dbReference type="InterPro" id="IPR041437">
    <property type="entry name" value="GH115_C"/>
</dbReference>
<dbReference type="RefSeq" id="WP_350400939.1">
    <property type="nucleotide sequence ID" value="NZ_JBELOE010000102.1"/>
</dbReference>
<dbReference type="GO" id="GO:0016787">
    <property type="term" value="F:hydrolase activity"/>
    <property type="evidence" value="ECO:0007669"/>
    <property type="project" value="UniProtKB-KW"/>
</dbReference>
<organism evidence="4 5">
    <name type="scientific">Catenovulum sediminis</name>
    <dbReference type="NCBI Taxonomy" id="1740262"/>
    <lineage>
        <taxon>Bacteria</taxon>
        <taxon>Pseudomonadati</taxon>
        <taxon>Pseudomonadota</taxon>
        <taxon>Gammaproteobacteria</taxon>
        <taxon>Alteromonadales</taxon>
        <taxon>Alteromonadaceae</taxon>
        <taxon>Catenovulum</taxon>
    </lineage>
</organism>
<evidence type="ECO:0000256" key="1">
    <source>
        <dbReference type="ARBA" id="ARBA00022801"/>
    </source>
</evidence>
<evidence type="ECO:0000259" key="3">
    <source>
        <dbReference type="Pfam" id="PF17829"/>
    </source>
</evidence>
<dbReference type="Gene3D" id="3.20.20.520">
    <property type="entry name" value="Glycosyl hydrolase family 115"/>
    <property type="match status" value="1"/>
</dbReference>
<dbReference type="SUPFAM" id="SSF55545">
    <property type="entry name" value="beta-N-acetylhexosaminidase-like domain"/>
    <property type="match status" value="1"/>
</dbReference>
<dbReference type="InterPro" id="IPR031924">
    <property type="entry name" value="GH115"/>
</dbReference>
<feature type="coiled-coil region" evidence="2">
    <location>
        <begin position="568"/>
        <end position="598"/>
    </location>
</feature>
<keyword evidence="2" id="KW-0175">Coiled coil</keyword>
<dbReference type="PANTHER" id="PTHR37842">
    <property type="match status" value="1"/>
</dbReference>
<proteinExistence type="predicted"/>
<evidence type="ECO:0000256" key="2">
    <source>
        <dbReference type="SAM" id="Coils"/>
    </source>
</evidence>
<dbReference type="PANTHER" id="PTHR37842:SF2">
    <property type="entry name" value="GYLCOSYL HYDROLASE 115 C-TERMINAL DOMAIN-CONTAINING PROTEIN"/>
    <property type="match status" value="1"/>
</dbReference>
<dbReference type="Gene3D" id="3.30.379.10">
    <property type="entry name" value="Chitobiase/beta-hexosaminidase domain 2-like"/>
    <property type="match status" value="1"/>
</dbReference>
<dbReference type="Gene3D" id="1.20.58.2150">
    <property type="match status" value="1"/>
</dbReference>
<dbReference type="Proteomes" id="UP001467690">
    <property type="component" value="Unassembled WGS sequence"/>
</dbReference>